<dbReference type="EMBL" id="QFXE01000020">
    <property type="protein sequence ID" value="RDH83212.1"/>
    <property type="molecule type" value="Genomic_DNA"/>
</dbReference>
<dbReference type="Proteomes" id="UP000254771">
    <property type="component" value="Unassembled WGS sequence"/>
</dbReference>
<evidence type="ECO:0000313" key="2">
    <source>
        <dbReference type="EMBL" id="RDH83212.1"/>
    </source>
</evidence>
<reference evidence="2 3" key="1">
    <citation type="journal article" date="2018" name="ISME J.">
        <title>Endosymbiont genomes yield clues of tubeworm success.</title>
        <authorList>
            <person name="Li Y."/>
            <person name="Liles M.R."/>
            <person name="Halanych K.M."/>
        </authorList>
    </citation>
    <scope>NUCLEOTIDE SEQUENCE [LARGE SCALE GENOMIC DNA]</scope>
    <source>
        <strain evidence="2">A1462</strain>
    </source>
</reference>
<comment type="caution">
    <text evidence="2">The sequence shown here is derived from an EMBL/GenBank/DDBJ whole genome shotgun (WGS) entry which is preliminary data.</text>
</comment>
<accession>A0A370DE77</accession>
<dbReference type="AlphaFoldDB" id="A0A370DE77"/>
<feature type="region of interest" description="Disordered" evidence="1">
    <location>
        <begin position="54"/>
        <end position="73"/>
    </location>
</feature>
<proteinExistence type="predicted"/>
<evidence type="ECO:0000256" key="1">
    <source>
        <dbReference type="SAM" id="MobiDB-lite"/>
    </source>
</evidence>
<gene>
    <name evidence="2" type="ORF">DIZ78_14520</name>
</gene>
<protein>
    <submittedName>
        <fullName evidence="2">Uncharacterized protein</fullName>
    </submittedName>
</protein>
<sequence>MPMALICFGILTQSAVAEEALSMEMLEYLAAWGEQEDGELMDPVELLESSPELEMFMPEDEQPLGGNEDEGTL</sequence>
<feature type="compositionally biased region" description="Acidic residues" evidence="1">
    <location>
        <begin position="57"/>
        <end position="73"/>
    </location>
</feature>
<evidence type="ECO:0000313" key="3">
    <source>
        <dbReference type="Proteomes" id="UP000254771"/>
    </source>
</evidence>
<organism evidence="2 3">
    <name type="scientific">endosymbiont of Escarpia spicata</name>
    <dbReference type="NCBI Taxonomy" id="2200908"/>
    <lineage>
        <taxon>Bacteria</taxon>
        <taxon>Pseudomonadati</taxon>
        <taxon>Pseudomonadota</taxon>
        <taxon>Gammaproteobacteria</taxon>
        <taxon>sulfur-oxidizing symbionts</taxon>
    </lineage>
</organism>
<keyword evidence="3" id="KW-1185">Reference proteome</keyword>
<name>A0A370DE77_9GAMM</name>